<proteinExistence type="predicted"/>
<evidence type="ECO:0000256" key="1">
    <source>
        <dbReference type="SAM" id="Phobius"/>
    </source>
</evidence>
<dbReference type="GeneID" id="92516669"/>
<gene>
    <name evidence="3" type="ORF">LSCM1_06749</name>
</gene>
<accession>A0A836KNN7</accession>
<dbReference type="RefSeq" id="XP_067179504.1">
    <property type="nucleotide sequence ID" value="XM_067324157.1"/>
</dbReference>
<reference evidence="4" key="2">
    <citation type="journal article" date="2021" name="Sci. Data">
        <title>Chromosome-scale genome sequencing, assembly and annotation of six genomes from subfamily Leishmaniinae.</title>
        <authorList>
            <person name="Almutairi H."/>
            <person name="Urbaniak M.D."/>
            <person name="Bates M.D."/>
            <person name="Jariyapan N."/>
            <person name="Kwakye-Nuako G."/>
            <person name="Thomaz Soccol V."/>
            <person name="Al-Salem W.S."/>
            <person name="Dillon R.J."/>
            <person name="Bates P.A."/>
            <person name="Gatherer D."/>
        </authorList>
    </citation>
    <scope>NUCLEOTIDE SEQUENCE [LARGE SCALE GENOMIC DNA]</scope>
</reference>
<reference evidence="4" key="1">
    <citation type="journal article" date="2021" name="Microbiol. Resour. Announc.">
        <title>LGAAP: Leishmaniinae Genome Assembly and Annotation Pipeline.</title>
        <authorList>
            <person name="Almutairi H."/>
            <person name="Urbaniak M.D."/>
            <person name="Bates M.D."/>
            <person name="Jariyapan N."/>
            <person name="Kwakye-Nuako G."/>
            <person name="Thomaz-Soccol V."/>
            <person name="Al-Salem W.S."/>
            <person name="Dillon R.J."/>
            <person name="Bates P.A."/>
            <person name="Gatherer D."/>
        </authorList>
    </citation>
    <scope>NUCLEOTIDE SEQUENCE [LARGE SCALE GENOMIC DNA]</scope>
</reference>
<dbReference type="OrthoDB" id="266037at2759"/>
<dbReference type="AlphaFoldDB" id="A0A836KNN7"/>
<keyword evidence="2" id="KW-0732">Signal</keyword>
<keyword evidence="4" id="KW-1185">Reference proteome</keyword>
<evidence type="ECO:0000313" key="3">
    <source>
        <dbReference type="EMBL" id="KAG5481071.1"/>
    </source>
</evidence>
<dbReference type="EMBL" id="JAFEUZ010000018">
    <property type="protein sequence ID" value="KAG5481071.1"/>
    <property type="molecule type" value="Genomic_DNA"/>
</dbReference>
<organism evidence="3 4">
    <name type="scientific">Leishmania martiniquensis</name>
    <dbReference type="NCBI Taxonomy" id="1580590"/>
    <lineage>
        <taxon>Eukaryota</taxon>
        <taxon>Discoba</taxon>
        <taxon>Euglenozoa</taxon>
        <taxon>Kinetoplastea</taxon>
        <taxon>Metakinetoplastina</taxon>
        <taxon>Trypanosomatida</taxon>
        <taxon>Trypanosomatidae</taxon>
        <taxon>Leishmaniinae</taxon>
        <taxon>Leishmania</taxon>
    </lineage>
</organism>
<evidence type="ECO:0000313" key="4">
    <source>
        <dbReference type="Proteomes" id="UP000673552"/>
    </source>
</evidence>
<feature type="transmembrane region" description="Helical" evidence="1">
    <location>
        <begin position="43"/>
        <end position="66"/>
    </location>
</feature>
<feature type="signal peptide" evidence="2">
    <location>
        <begin position="1"/>
        <end position="24"/>
    </location>
</feature>
<evidence type="ECO:0000256" key="2">
    <source>
        <dbReference type="SAM" id="SignalP"/>
    </source>
</evidence>
<keyword evidence="1" id="KW-0812">Transmembrane</keyword>
<evidence type="ECO:0008006" key="5">
    <source>
        <dbReference type="Google" id="ProtNLM"/>
    </source>
</evidence>
<keyword evidence="1" id="KW-1133">Transmembrane helix</keyword>
<name>A0A836KNN7_9TRYP</name>
<dbReference type="Proteomes" id="UP000673552">
    <property type="component" value="Unassembled WGS sequence"/>
</dbReference>
<dbReference type="SMR" id="A0A836KNN7"/>
<dbReference type="KEGG" id="lmat:92516669"/>
<keyword evidence="1" id="KW-0472">Membrane</keyword>
<comment type="caution">
    <text evidence="3">The sequence shown here is derived from an EMBL/GenBank/DDBJ whole genome shotgun (WGS) entry which is preliminary data.</text>
</comment>
<feature type="chain" id="PRO_5032757487" description="Transmembrane protein" evidence="2">
    <location>
        <begin position="25"/>
        <end position="107"/>
    </location>
</feature>
<sequence length="107" mass="11274">MSAISALLAAVTVAAASYVSPASAAPGDLTENVDNQMCSKGCVAGLLVMAGIVTVISASLMCYIFWPGAELKSRQQKRAAALKRIRERKCAAEEARAKNEVLEGRDM</sequence>
<protein>
    <recommendedName>
        <fullName evidence="5">Transmembrane protein</fullName>
    </recommendedName>
</protein>